<sequence>MLLPAHDPQGQRIVERANMVGKLKERKYNSQSVHRRAEGKREWKEEWNGRPGDIFLRGMATVEPSLSAAKVPAGVHLWTSIYITQKTICTPVHESQALPSFTWQCQTRLRVGQEAQQ</sequence>
<evidence type="ECO:0000313" key="1">
    <source>
        <dbReference type="EMBL" id="MEQ2165247.1"/>
    </source>
</evidence>
<comment type="caution">
    <text evidence="1">The sequence shown here is derived from an EMBL/GenBank/DDBJ whole genome shotgun (WGS) entry which is preliminary data.</text>
</comment>
<reference evidence="1 2" key="1">
    <citation type="submission" date="2021-06" db="EMBL/GenBank/DDBJ databases">
        <authorList>
            <person name="Palmer J.M."/>
        </authorList>
    </citation>
    <scope>NUCLEOTIDE SEQUENCE [LARGE SCALE GENOMIC DNA]</scope>
    <source>
        <strain evidence="1 2">GA_2019</strain>
        <tissue evidence="1">Muscle</tissue>
    </source>
</reference>
<proteinExistence type="predicted"/>
<dbReference type="EMBL" id="JAHRIO010021070">
    <property type="protein sequence ID" value="MEQ2165247.1"/>
    <property type="molecule type" value="Genomic_DNA"/>
</dbReference>
<evidence type="ECO:0000313" key="2">
    <source>
        <dbReference type="Proteomes" id="UP001476798"/>
    </source>
</evidence>
<dbReference type="Proteomes" id="UP001476798">
    <property type="component" value="Unassembled WGS sequence"/>
</dbReference>
<protein>
    <submittedName>
        <fullName evidence="1">Uncharacterized protein</fullName>
    </submittedName>
</protein>
<gene>
    <name evidence="1" type="ORF">GOODEAATRI_014941</name>
</gene>
<organism evidence="1 2">
    <name type="scientific">Goodea atripinnis</name>
    <dbReference type="NCBI Taxonomy" id="208336"/>
    <lineage>
        <taxon>Eukaryota</taxon>
        <taxon>Metazoa</taxon>
        <taxon>Chordata</taxon>
        <taxon>Craniata</taxon>
        <taxon>Vertebrata</taxon>
        <taxon>Euteleostomi</taxon>
        <taxon>Actinopterygii</taxon>
        <taxon>Neopterygii</taxon>
        <taxon>Teleostei</taxon>
        <taxon>Neoteleostei</taxon>
        <taxon>Acanthomorphata</taxon>
        <taxon>Ovalentaria</taxon>
        <taxon>Atherinomorphae</taxon>
        <taxon>Cyprinodontiformes</taxon>
        <taxon>Goodeidae</taxon>
        <taxon>Goodea</taxon>
    </lineage>
</organism>
<keyword evidence="2" id="KW-1185">Reference proteome</keyword>
<accession>A0ABV0N1L4</accession>
<name>A0ABV0N1L4_9TELE</name>